<keyword evidence="4" id="KW-1003">Cell membrane</keyword>
<keyword evidence="11" id="KW-1185">Reference proteome</keyword>
<feature type="transmembrane region" description="Helical" evidence="8">
    <location>
        <begin position="260"/>
        <end position="282"/>
    </location>
</feature>
<keyword evidence="6 8" id="KW-1133">Transmembrane helix</keyword>
<dbReference type="PANTHER" id="PTHR42929:SF1">
    <property type="entry name" value="INNER MEMBRANE ABC TRANSPORTER PERMEASE PROTEIN YDCU-RELATED"/>
    <property type="match status" value="1"/>
</dbReference>
<evidence type="ECO:0000256" key="7">
    <source>
        <dbReference type="ARBA" id="ARBA00023136"/>
    </source>
</evidence>
<evidence type="ECO:0000256" key="1">
    <source>
        <dbReference type="ARBA" id="ARBA00004651"/>
    </source>
</evidence>
<dbReference type="Proteomes" id="UP000199112">
    <property type="component" value="Unassembled WGS sequence"/>
</dbReference>
<dbReference type="OrthoDB" id="11163at2157"/>
<feature type="transmembrane region" description="Helical" evidence="8">
    <location>
        <begin position="86"/>
        <end position="114"/>
    </location>
</feature>
<dbReference type="GO" id="GO:0005886">
    <property type="term" value="C:plasma membrane"/>
    <property type="evidence" value="ECO:0007669"/>
    <property type="project" value="UniProtKB-SubCell"/>
</dbReference>
<evidence type="ECO:0000256" key="4">
    <source>
        <dbReference type="ARBA" id="ARBA00022475"/>
    </source>
</evidence>
<dbReference type="GO" id="GO:0055085">
    <property type="term" value="P:transmembrane transport"/>
    <property type="evidence" value="ECO:0007669"/>
    <property type="project" value="InterPro"/>
</dbReference>
<evidence type="ECO:0000313" key="11">
    <source>
        <dbReference type="Proteomes" id="UP000199112"/>
    </source>
</evidence>
<protein>
    <submittedName>
        <fullName evidence="10">Spermidine/putrescine transport system permease protein</fullName>
    </submittedName>
</protein>
<reference evidence="11" key="1">
    <citation type="submission" date="2016-10" db="EMBL/GenBank/DDBJ databases">
        <authorList>
            <person name="Varghese N."/>
            <person name="Submissions S."/>
        </authorList>
    </citation>
    <scope>NUCLEOTIDE SEQUENCE [LARGE SCALE GENOMIC DNA]</scope>
    <source>
        <strain evidence="11">CGMCC 1.8981</strain>
    </source>
</reference>
<dbReference type="AlphaFoldDB" id="A0A1H6FWP7"/>
<feature type="transmembrane region" description="Helical" evidence="8">
    <location>
        <begin position="32"/>
        <end position="55"/>
    </location>
</feature>
<dbReference type="PROSITE" id="PS50928">
    <property type="entry name" value="ABC_TM1"/>
    <property type="match status" value="1"/>
</dbReference>
<feature type="transmembrane region" description="Helical" evidence="8">
    <location>
        <begin position="157"/>
        <end position="182"/>
    </location>
</feature>
<dbReference type="Gene3D" id="1.10.3720.10">
    <property type="entry name" value="MetI-like"/>
    <property type="match status" value="1"/>
</dbReference>
<evidence type="ECO:0000256" key="6">
    <source>
        <dbReference type="ARBA" id="ARBA00022989"/>
    </source>
</evidence>
<keyword evidence="7 8" id="KW-0472">Membrane</keyword>
<dbReference type="PANTHER" id="PTHR42929">
    <property type="entry name" value="INNER MEMBRANE ABC TRANSPORTER PERMEASE PROTEIN YDCU-RELATED-RELATED"/>
    <property type="match status" value="1"/>
</dbReference>
<evidence type="ECO:0000256" key="8">
    <source>
        <dbReference type="RuleBase" id="RU363032"/>
    </source>
</evidence>
<evidence type="ECO:0000256" key="3">
    <source>
        <dbReference type="ARBA" id="ARBA00022448"/>
    </source>
</evidence>
<feature type="domain" description="ABC transmembrane type-1" evidence="9">
    <location>
        <begin position="91"/>
        <end position="279"/>
    </location>
</feature>
<accession>A0A1H6FWP7</accession>
<organism evidence="10 11">
    <name type="scientific">Natronorubrum sediminis</name>
    <dbReference type="NCBI Taxonomy" id="640943"/>
    <lineage>
        <taxon>Archaea</taxon>
        <taxon>Methanobacteriati</taxon>
        <taxon>Methanobacteriota</taxon>
        <taxon>Stenosarchaea group</taxon>
        <taxon>Halobacteria</taxon>
        <taxon>Halobacteriales</taxon>
        <taxon>Natrialbaceae</taxon>
        <taxon>Natronorubrum</taxon>
    </lineage>
</organism>
<dbReference type="Pfam" id="PF00528">
    <property type="entry name" value="BPD_transp_1"/>
    <property type="match status" value="1"/>
</dbReference>
<comment type="similarity">
    <text evidence="2">Belongs to the binding-protein-dependent transport system permease family. CysTW subfamily.</text>
</comment>
<dbReference type="InterPro" id="IPR000515">
    <property type="entry name" value="MetI-like"/>
</dbReference>
<proteinExistence type="inferred from homology"/>
<sequence length="292" mass="31357">MTEISSTSTSTLSNPISSAWSRLTTQSGSRRALLLMAPLIVFELLIFVIPFAILLRISFAAPSSDGVYADGTWSLEAYQQVVATDLIWSIVGYSFFLGAVVTVLSVAIGLFYAYAIWRSSGLVKSLLLFSVVLPLLTTLVIRTYAFDPLLQPAGLLYSTVGVVIAQLYIVLPYAVLAIYSVMATTDWHVVEAARDLGASRPRSVLEVVVPQVMPGIIVAAVVSFAWSVGAYAAPELLSNNITFAIYVEQLMLSDMSYPTAAALSAVMLGLMSLCIAAIFGVLNRFGGEFELA</sequence>
<keyword evidence="3 8" id="KW-0813">Transport</keyword>
<keyword evidence="5 8" id="KW-0812">Transmembrane</keyword>
<name>A0A1H6FWP7_9EURY</name>
<comment type="subcellular location">
    <subcellularLocation>
        <location evidence="1 8">Cell membrane</location>
        <topology evidence="1 8">Multi-pass membrane protein</topology>
    </subcellularLocation>
</comment>
<evidence type="ECO:0000256" key="5">
    <source>
        <dbReference type="ARBA" id="ARBA00022692"/>
    </source>
</evidence>
<dbReference type="EMBL" id="FNWL01000002">
    <property type="protein sequence ID" value="SEH15229.1"/>
    <property type="molecule type" value="Genomic_DNA"/>
</dbReference>
<dbReference type="SUPFAM" id="SSF161098">
    <property type="entry name" value="MetI-like"/>
    <property type="match status" value="1"/>
</dbReference>
<dbReference type="InterPro" id="IPR035906">
    <property type="entry name" value="MetI-like_sf"/>
</dbReference>
<dbReference type="CDD" id="cd06261">
    <property type="entry name" value="TM_PBP2"/>
    <property type="match status" value="1"/>
</dbReference>
<gene>
    <name evidence="10" type="ORF">SAMN04487967_1981</name>
</gene>
<feature type="transmembrane region" description="Helical" evidence="8">
    <location>
        <begin position="203"/>
        <end position="226"/>
    </location>
</feature>
<feature type="transmembrane region" description="Helical" evidence="8">
    <location>
        <begin position="126"/>
        <end position="145"/>
    </location>
</feature>
<evidence type="ECO:0000259" key="9">
    <source>
        <dbReference type="PROSITE" id="PS50928"/>
    </source>
</evidence>
<evidence type="ECO:0000256" key="2">
    <source>
        <dbReference type="ARBA" id="ARBA00007069"/>
    </source>
</evidence>
<evidence type="ECO:0000313" key="10">
    <source>
        <dbReference type="EMBL" id="SEH15229.1"/>
    </source>
</evidence>
<dbReference type="RefSeq" id="WP_090506869.1">
    <property type="nucleotide sequence ID" value="NZ_FNWL01000002.1"/>
</dbReference>